<reference evidence="20 21" key="1">
    <citation type="submission" date="2017-10" db="EMBL/GenBank/DDBJ databases">
        <title>Genomic analysis of the genus Acetobacter.</title>
        <authorList>
            <person name="Kim K.H."/>
            <person name="Chun B.H."/>
            <person name="Son A.R."/>
            <person name="Jeon C.O."/>
        </authorList>
    </citation>
    <scope>NUCLEOTIDE SEQUENCE [LARGE SCALE GENOMIC DNA]</scope>
    <source>
        <strain evidence="20 21">LHT 2458</strain>
    </source>
</reference>
<evidence type="ECO:0000256" key="10">
    <source>
        <dbReference type="ARBA" id="ARBA00022989"/>
    </source>
</evidence>
<keyword evidence="5 20" id="KW-0132">Cell division</keyword>
<dbReference type="SUPFAM" id="SSF46785">
    <property type="entry name" value="Winged helix' DNA-binding domain"/>
    <property type="match status" value="1"/>
</dbReference>
<keyword evidence="21" id="KW-1185">Reference proteome</keyword>
<feature type="compositionally biased region" description="Low complexity" evidence="17">
    <location>
        <begin position="799"/>
        <end position="812"/>
    </location>
</feature>
<dbReference type="Proteomes" id="UP000228751">
    <property type="component" value="Unassembled WGS sequence"/>
</dbReference>
<proteinExistence type="inferred from homology"/>
<protein>
    <recommendedName>
        <fullName evidence="3">DNA translocase FtsK</fullName>
    </recommendedName>
</protein>
<keyword evidence="10 18" id="KW-1133">Transmembrane helix</keyword>
<dbReference type="SMART" id="SM00843">
    <property type="entry name" value="Ftsk_gamma"/>
    <property type="match status" value="1"/>
</dbReference>
<evidence type="ECO:0000256" key="15">
    <source>
        <dbReference type="ARBA" id="ARBA00025923"/>
    </source>
</evidence>
<dbReference type="Gene3D" id="3.30.980.40">
    <property type="match status" value="1"/>
</dbReference>
<evidence type="ECO:0000256" key="13">
    <source>
        <dbReference type="ARBA" id="ARBA00023306"/>
    </source>
</evidence>
<dbReference type="GO" id="GO:0005886">
    <property type="term" value="C:plasma membrane"/>
    <property type="evidence" value="ECO:0007669"/>
    <property type="project" value="UniProtKB-SubCell"/>
</dbReference>
<evidence type="ECO:0000256" key="8">
    <source>
        <dbReference type="ARBA" id="ARBA00022829"/>
    </source>
</evidence>
<dbReference type="SUPFAM" id="SSF52540">
    <property type="entry name" value="P-loop containing nucleoside triphosphate hydrolases"/>
    <property type="match status" value="1"/>
</dbReference>
<dbReference type="InterPro" id="IPR025199">
    <property type="entry name" value="FtsK_4TM"/>
</dbReference>
<dbReference type="GO" id="GO:0005524">
    <property type="term" value="F:ATP binding"/>
    <property type="evidence" value="ECO:0007669"/>
    <property type="project" value="UniProtKB-UniRule"/>
</dbReference>
<sequence>MARISPTQSDHYSPSSHKSTLRLRLEEGGGLALCVLACALLAALVSYNPNDPSFNTATGQPPTNLLGLSGAFFADTLLQGVGLAAILPALILIAWGWRFMSHRLLGHESWPVFAMRVVAILCLLPVSGALLAALPLLFTALPTINWPTQAGIGGGIGHSIAQTSIAAGMAAIGPAGGMVLWLLGLLLAFLLMALATGLRREEWFAIWRVTLVLLRLPGKLGMRFVRYYASRKPHADSYASSEPTNLYKSQPQSSAQPLFSHDEPSVENSGPFATPTSTPASAGTALMLRNEEDSKKPTAPSTELAHHTSADPAPVTTPTSAASIVTPVAPPPPPPPVAEKSSKPGILGRLFSGSAHQENVPHSTARAGTTVRKGGWELPSLNLLKPAPANTRTGPSPEALNATARLLEQVLADYGVQGKIVGMSAGPVVTLYELEPAPGIRSARIIGLSDDVARSLSVLSVRIATVPGRNVMGIEVPNQTRETVYLSELLNQPSWQNDPGQLPLALGKDIAGEPVFSDLARMPHLLVAGTTGSGKSVGVNAMILSLLYRLSPDECRLIMIDPKVLELSIYDGIPHLLTPVVTEPPKAVNALKWVVREMDRRYRTMAHLQVRNIAGYNARAAEARADGEVVVRRVQTGFDPETGNPVFEEQSVTLDPMPYIVVIIDEMADLMMTAGKEIDACVQRLAQKARAAGIHVIMATQRPSVDVITGTIKANFPTRISFQVISKFDSRTILGEQGAEQLLGQGDMLFMQGGGRITRVHGPFVADSEVEQVVNFLKEQGEPVYDDDVLAEPVDETASSNSGSGRSGNSDNGESEMYDEAVSIVTTEGKASTSFIQRKLSIGYNRAAKLIEQMEKEGIISRADHVGRRKVLVGANKDD</sequence>
<dbReference type="InterPro" id="IPR036388">
    <property type="entry name" value="WH-like_DNA-bd_sf"/>
</dbReference>
<keyword evidence="13" id="KW-0131">Cell cycle</keyword>
<dbReference type="InterPro" id="IPR027417">
    <property type="entry name" value="P-loop_NTPase"/>
</dbReference>
<keyword evidence="7 16" id="KW-0547">Nucleotide-binding</keyword>
<dbReference type="PROSITE" id="PS50901">
    <property type="entry name" value="FTSK"/>
    <property type="match status" value="1"/>
</dbReference>
<dbReference type="Pfam" id="PF09397">
    <property type="entry name" value="FtsK_gamma"/>
    <property type="match status" value="1"/>
</dbReference>
<feature type="transmembrane region" description="Helical" evidence="18">
    <location>
        <begin position="28"/>
        <end position="47"/>
    </location>
</feature>
<evidence type="ECO:0000256" key="5">
    <source>
        <dbReference type="ARBA" id="ARBA00022618"/>
    </source>
</evidence>
<feature type="compositionally biased region" description="Pro residues" evidence="17">
    <location>
        <begin position="328"/>
        <end position="337"/>
    </location>
</feature>
<dbReference type="PANTHER" id="PTHR22683">
    <property type="entry name" value="SPORULATION PROTEIN RELATED"/>
    <property type="match status" value="1"/>
</dbReference>
<evidence type="ECO:0000256" key="6">
    <source>
        <dbReference type="ARBA" id="ARBA00022692"/>
    </source>
</evidence>
<evidence type="ECO:0000256" key="14">
    <source>
        <dbReference type="ARBA" id="ARBA00024784"/>
    </source>
</evidence>
<evidence type="ECO:0000256" key="7">
    <source>
        <dbReference type="ARBA" id="ARBA00022741"/>
    </source>
</evidence>
<keyword evidence="12 18" id="KW-0472">Membrane</keyword>
<dbReference type="AlphaFoldDB" id="A0A2G4RDG5"/>
<dbReference type="InterPro" id="IPR036390">
    <property type="entry name" value="WH_DNA-bd_sf"/>
</dbReference>
<keyword evidence="6 18" id="KW-0812">Transmembrane</keyword>
<organism evidence="20 21">
    <name type="scientific">Acetobacter pomorum</name>
    <dbReference type="NCBI Taxonomy" id="65959"/>
    <lineage>
        <taxon>Bacteria</taxon>
        <taxon>Pseudomonadati</taxon>
        <taxon>Pseudomonadota</taxon>
        <taxon>Alphaproteobacteria</taxon>
        <taxon>Acetobacterales</taxon>
        <taxon>Acetobacteraceae</taxon>
        <taxon>Acetobacter</taxon>
    </lineage>
</organism>
<dbReference type="GO" id="GO:0007059">
    <property type="term" value="P:chromosome segregation"/>
    <property type="evidence" value="ECO:0007669"/>
    <property type="project" value="UniProtKB-KW"/>
</dbReference>
<feature type="compositionally biased region" description="Polar residues" evidence="17">
    <location>
        <begin position="239"/>
        <end position="257"/>
    </location>
</feature>
<dbReference type="SMART" id="SM00382">
    <property type="entry name" value="AAA"/>
    <property type="match status" value="1"/>
</dbReference>
<dbReference type="Gene3D" id="1.10.10.10">
    <property type="entry name" value="Winged helix-like DNA-binding domain superfamily/Winged helix DNA-binding domain"/>
    <property type="match status" value="1"/>
</dbReference>
<dbReference type="GO" id="GO:0003677">
    <property type="term" value="F:DNA binding"/>
    <property type="evidence" value="ECO:0007669"/>
    <property type="project" value="UniProtKB-KW"/>
</dbReference>
<keyword evidence="9 16" id="KW-0067">ATP-binding</keyword>
<dbReference type="CDD" id="cd01127">
    <property type="entry name" value="TrwB_TraG_TraD_VirD4"/>
    <property type="match status" value="1"/>
</dbReference>
<feature type="transmembrane region" description="Helical" evidence="18">
    <location>
        <begin position="179"/>
        <end position="198"/>
    </location>
</feature>
<dbReference type="InterPro" id="IPR003593">
    <property type="entry name" value="AAA+_ATPase"/>
</dbReference>
<keyword evidence="8" id="KW-0159">Chromosome partition</keyword>
<feature type="binding site" evidence="16">
    <location>
        <begin position="529"/>
        <end position="536"/>
    </location>
    <ligand>
        <name>ATP</name>
        <dbReference type="ChEBI" id="CHEBI:30616"/>
    </ligand>
</feature>
<evidence type="ECO:0000256" key="18">
    <source>
        <dbReference type="SAM" id="Phobius"/>
    </source>
</evidence>
<dbReference type="InterPro" id="IPR041027">
    <property type="entry name" value="FtsK_alpha"/>
</dbReference>
<comment type="function">
    <text evidence="14">Essential cell division protein that coordinates cell division and chromosome segregation. The N-terminus is involved in assembly of the cell-division machinery. The C-terminus functions as a DNA motor that moves dsDNA in an ATP-dependent manner towards the dif recombination site, which is located within the replication terminus region. Translocation stops specifically at Xer-dif sites, where FtsK interacts with the Xer recombinase, allowing activation of chromosome unlinking by recombination. FtsK orienting polar sequences (KOPS) guide the direction of DNA translocation. FtsK can remove proteins from DNA as it translocates, but translocation stops specifically at XerCD-dif site, thereby preventing removal of XerC and XerD from dif.</text>
</comment>
<evidence type="ECO:0000256" key="17">
    <source>
        <dbReference type="SAM" id="MobiDB-lite"/>
    </source>
</evidence>
<dbReference type="PANTHER" id="PTHR22683:SF41">
    <property type="entry name" value="DNA TRANSLOCASE FTSK"/>
    <property type="match status" value="1"/>
</dbReference>
<feature type="domain" description="FtsK" evidence="19">
    <location>
        <begin position="512"/>
        <end position="731"/>
    </location>
</feature>
<feature type="transmembrane region" description="Helical" evidence="18">
    <location>
        <begin position="77"/>
        <end position="97"/>
    </location>
</feature>
<dbReference type="OrthoDB" id="9807790at2"/>
<dbReference type="InterPro" id="IPR018541">
    <property type="entry name" value="Ftsk_gamma"/>
</dbReference>
<feature type="region of interest" description="Disordered" evidence="17">
    <location>
        <begin position="794"/>
        <end position="815"/>
    </location>
</feature>
<evidence type="ECO:0000256" key="9">
    <source>
        <dbReference type="ARBA" id="ARBA00022840"/>
    </source>
</evidence>
<evidence type="ECO:0000256" key="3">
    <source>
        <dbReference type="ARBA" id="ARBA00020887"/>
    </source>
</evidence>
<dbReference type="InterPro" id="IPR050206">
    <property type="entry name" value="FtsK/SpoIIIE/SftA"/>
</dbReference>
<dbReference type="Gene3D" id="3.40.50.300">
    <property type="entry name" value="P-loop containing nucleotide triphosphate hydrolases"/>
    <property type="match status" value="1"/>
</dbReference>
<feature type="region of interest" description="Disordered" evidence="17">
    <location>
        <begin position="292"/>
        <end position="347"/>
    </location>
</feature>
<comment type="subunit">
    <text evidence="15">Homohexamer. Forms a ring that surrounds DNA.</text>
</comment>
<gene>
    <name evidence="20" type="ORF">CSR02_05515</name>
</gene>
<evidence type="ECO:0000256" key="4">
    <source>
        <dbReference type="ARBA" id="ARBA00022475"/>
    </source>
</evidence>
<dbReference type="Pfam" id="PF01580">
    <property type="entry name" value="FtsK_SpoIIIE"/>
    <property type="match status" value="1"/>
</dbReference>
<keyword evidence="4" id="KW-1003">Cell membrane</keyword>
<accession>A0A2G4RDG5</accession>
<dbReference type="Pfam" id="PF17854">
    <property type="entry name" value="FtsK_alpha"/>
    <property type="match status" value="1"/>
</dbReference>
<evidence type="ECO:0000256" key="11">
    <source>
        <dbReference type="ARBA" id="ARBA00023125"/>
    </source>
</evidence>
<keyword evidence="11" id="KW-0238">DNA-binding</keyword>
<evidence type="ECO:0000256" key="2">
    <source>
        <dbReference type="ARBA" id="ARBA00006474"/>
    </source>
</evidence>
<comment type="caution">
    <text evidence="20">The sequence shown here is derived from an EMBL/GenBank/DDBJ whole genome shotgun (WGS) entry which is preliminary data.</text>
</comment>
<evidence type="ECO:0000256" key="1">
    <source>
        <dbReference type="ARBA" id="ARBA00004651"/>
    </source>
</evidence>
<name>A0A2G4RDG5_9PROT</name>
<feature type="transmembrane region" description="Helical" evidence="18">
    <location>
        <begin position="150"/>
        <end position="172"/>
    </location>
</feature>
<dbReference type="GO" id="GO:0051301">
    <property type="term" value="P:cell division"/>
    <property type="evidence" value="ECO:0007669"/>
    <property type="project" value="UniProtKB-KW"/>
</dbReference>
<evidence type="ECO:0000259" key="19">
    <source>
        <dbReference type="PROSITE" id="PS50901"/>
    </source>
</evidence>
<dbReference type="EMBL" id="PEBQ01000087">
    <property type="protein sequence ID" value="PHY94550.1"/>
    <property type="molecule type" value="Genomic_DNA"/>
</dbReference>
<evidence type="ECO:0000256" key="16">
    <source>
        <dbReference type="PROSITE-ProRule" id="PRU00289"/>
    </source>
</evidence>
<dbReference type="InterPro" id="IPR002543">
    <property type="entry name" value="FtsK_dom"/>
</dbReference>
<comment type="subcellular location">
    <subcellularLocation>
        <location evidence="1">Cell membrane</location>
        <topology evidence="1">Multi-pass membrane protein</topology>
    </subcellularLocation>
</comment>
<dbReference type="Pfam" id="PF13491">
    <property type="entry name" value="FtsK_4TM"/>
    <property type="match status" value="1"/>
</dbReference>
<feature type="region of interest" description="Disordered" evidence="17">
    <location>
        <begin position="239"/>
        <end position="280"/>
    </location>
</feature>
<feature type="transmembrane region" description="Helical" evidence="18">
    <location>
        <begin position="117"/>
        <end position="138"/>
    </location>
</feature>
<comment type="similarity">
    <text evidence="2">Belongs to the FtsK/SpoIIIE/SftA family.</text>
</comment>
<evidence type="ECO:0000256" key="12">
    <source>
        <dbReference type="ARBA" id="ARBA00023136"/>
    </source>
</evidence>
<evidence type="ECO:0000313" key="20">
    <source>
        <dbReference type="EMBL" id="PHY94550.1"/>
    </source>
</evidence>
<feature type="compositionally biased region" description="Low complexity" evidence="17">
    <location>
        <begin position="269"/>
        <end position="280"/>
    </location>
</feature>
<evidence type="ECO:0000313" key="21">
    <source>
        <dbReference type="Proteomes" id="UP000228751"/>
    </source>
</evidence>